<organism evidence="1 2">
    <name type="scientific">Massilia eurypsychrophila</name>
    <dbReference type="NCBI Taxonomy" id="1485217"/>
    <lineage>
        <taxon>Bacteria</taxon>
        <taxon>Pseudomonadati</taxon>
        <taxon>Pseudomonadota</taxon>
        <taxon>Betaproteobacteria</taxon>
        <taxon>Burkholderiales</taxon>
        <taxon>Oxalobacteraceae</taxon>
        <taxon>Telluria group</taxon>
        <taxon>Massilia</taxon>
    </lineage>
</organism>
<dbReference type="InterPro" id="IPR013784">
    <property type="entry name" value="Carb-bd-like_fold"/>
</dbReference>
<dbReference type="GO" id="GO:0030246">
    <property type="term" value="F:carbohydrate binding"/>
    <property type="evidence" value="ECO:0007669"/>
    <property type="project" value="InterPro"/>
</dbReference>
<evidence type="ECO:0000313" key="2">
    <source>
        <dbReference type="Proteomes" id="UP000230390"/>
    </source>
</evidence>
<dbReference type="Gene3D" id="2.60.40.1120">
    <property type="entry name" value="Carboxypeptidase-like, regulatory domain"/>
    <property type="match status" value="1"/>
</dbReference>
<evidence type="ECO:0008006" key="3">
    <source>
        <dbReference type="Google" id="ProtNLM"/>
    </source>
</evidence>
<protein>
    <recommendedName>
        <fullName evidence="3">DUF1416 domain-containing protein</fullName>
    </recommendedName>
</protein>
<evidence type="ECO:0000313" key="1">
    <source>
        <dbReference type="EMBL" id="PIL42257.1"/>
    </source>
</evidence>
<reference evidence="1 2" key="1">
    <citation type="submission" date="2017-10" db="EMBL/GenBank/DDBJ databases">
        <title>Massilia psychrophilum sp. nov., a novel purple-pigmented bacterium isolated from Tianshan glacier, Xinjiang Municipality, China.</title>
        <authorList>
            <person name="Wang H."/>
        </authorList>
    </citation>
    <scope>NUCLEOTIDE SEQUENCE [LARGE SCALE GENOMIC DNA]</scope>
    <source>
        <strain evidence="1 2">JCM 30074</strain>
    </source>
</reference>
<sequence>MGVALMSGNSVQGRVVHASTGAPVADATIAVIAGPGPYPDIAVMTDDDGRFSLDDMAAGDWRLGARSANGATGEASVAVGSSAAAEAVITVS</sequence>
<proteinExistence type="predicted"/>
<keyword evidence="2" id="KW-1185">Reference proteome</keyword>
<dbReference type="EMBL" id="PDOC01000031">
    <property type="protein sequence ID" value="PIL42257.1"/>
    <property type="molecule type" value="Genomic_DNA"/>
</dbReference>
<gene>
    <name evidence="1" type="ORF">CR105_25340</name>
</gene>
<dbReference type="RefSeq" id="WP_099793443.1">
    <property type="nucleotide sequence ID" value="NZ_JBHLYV010000094.1"/>
</dbReference>
<dbReference type="OrthoDB" id="121544at2"/>
<accession>A0A2G8T871</accession>
<dbReference type="SUPFAM" id="SSF49452">
    <property type="entry name" value="Starch-binding domain-like"/>
    <property type="match status" value="1"/>
</dbReference>
<name>A0A2G8T871_9BURK</name>
<dbReference type="AlphaFoldDB" id="A0A2G8T871"/>
<dbReference type="Proteomes" id="UP000230390">
    <property type="component" value="Unassembled WGS sequence"/>
</dbReference>
<dbReference type="Pfam" id="PF13620">
    <property type="entry name" value="CarboxypepD_reg"/>
    <property type="match status" value="1"/>
</dbReference>
<comment type="caution">
    <text evidence="1">The sequence shown here is derived from an EMBL/GenBank/DDBJ whole genome shotgun (WGS) entry which is preliminary data.</text>
</comment>